<keyword evidence="22" id="KW-1185">Reference proteome</keyword>
<keyword evidence="10 18" id="KW-0028">Amino-acid biosynthesis</keyword>
<keyword evidence="17 18" id="KW-0170">Cobalt</keyword>
<evidence type="ECO:0000256" key="11">
    <source>
        <dbReference type="ARBA" id="ARBA00022723"/>
    </source>
</evidence>
<evidence type="ECO:0000256" key="12">
    <source>
        <dbReference type="ARBA" id="ARBA00022741"/>
    </source>
</evidence>
<dbReference type="PANTHER" id="PTHR43622:SF7">
    <property type="entry name" value="3-DEHYDROQUINATE SYNTHASE, CHLOROPLASTIC"/>
    <property type="match status" value="1"/>
</dbReference>
<comment type="similarity">
    <text evidence="6 18">Belongs to the sugar phosphate cyclases superfamily. Dehydroquinate synthase family.</text>
</comment>
<keyword evidence="13 18" id="KW-0862">Zinc</keyword>
<evidence type="ECO:0000313" key="21">
    <source>
        <dbReference type="EMBL" id="QIN78866.1"/>
    </source>
</evidence>
<dbReference type="NCBIfam" id="TIGR01357">
    <property type="entry name" value="aroB"/>
    <property type="match status" value="1"/>
</dbReference>
<evidence type="ECO:0000256" key="10">
    <source>
        <dbReference type="ARBA" id="ARBA00022605"/>
    </source>
</evidence>
<evidence type="ECO:0000256" key="5">
    <source>
        <dbReference type="ARBA" id="ARBA00004661"/>
    </source>
</evidence>
<dbReference type="GO" id="GO:0003856">
    <property type="term" value="F:3-dehydroquinate synthase activity"/>
    <property type="evidence" value="ECO:0007669"/>
    <property type="project" value="UniProtKB-UniRule"/>
</dbReference>
<dbReference type="GO" id="GO:0009423">
    <property type="term" value="P:chorismate biosynthetic process"/>
    <property type="evidence" value="ECO:0007669"/>
    <property type="project" value="UniProtKB-UniRule"/>
</dbReference>
<evidence type="ECO:0000256" key="13">
    <source>
        <dbReference type="ARBA" id="ARBA00022833"/>
    </source>
</evidence>
<dbReference type="SUPFAM" id="SSF56796">
    <property type="entry name" value="Dehydroquinate synthase-like"/>
    <property type="match status" value="1"/>
</dbReference>
<dbReference type="GO" id="GO:0008652">
    <property type="term" value="P:amino acid biosynthetic process"/>
    <property type="evidence" value="ECO:0007669"/>
    <property type="project" value="UniProtKB-KW"/>
</dbReference>
<feature type="domain" description="3-dehydroquinate synthase C-terminal" evidence="20">
    <location>
        <begin position="194"/>
        <end position="333"/>
    </location>
</feature>
<feature type="binding site" evidence="18">
    <location>
        <begin position="142"/>
        <end position="143"/>
    </location>
    <ligand>
        <name>NAD(+)</name>
        <dbReference type="ChEBI" id="CHEBI:57540"/>
    </ligand>
</feature>
<dbReference type="InterPro" id="IPR030963">
    <property type="entry name" value="DHQ_synth_fam"/>
</dbReference>
<dbReference type="AlphaFoldDB" id="A0A6G8PXE3"/>
<evidence type="ECO:0000256" key="6">
    <source>
        <dbReference type="ARBA" id="ARBA00005412"/>
    </source>
</evidence>
<dbReference type="FunFam" id="3.40.50.1970:FF:000007">
    <property type="entry name" value="Pentafunctional AROM polypeptide"/>
    <property type="match status" value="1"/>
</dbReference>
<dbReference type="PIRSF" id="PIRSF001455">
    <property type="entry name" value="DHQ_synth"/>
    <property type="match status" value="1"/>
</dbReference>
<evidence type="ECO:0000256" key="14">
    <source>
        <dbReference type="ARBA" id="ARBA00023027"/>
    </source>
</evidence>
<dbReference type="Pfam" id="PF01761">
    <property type="entry name" value="DHQ_synthase"/>
    <property type="match status" value="1"/>
</dbReference>
<keyword evidence="15 18" id="KW-0057">Aromatic amino acid biosynthesis</keyword>
<evidence type="ECO:0000256" key="4">
    <source>
        <dbReference type="ARBA" id="ARBA00004496"/>
    </source>
</evidence>
<evidence type="ECO:0000256" key="1">
    <source>
        <dbReference type="ARBA" id="ARBA00001393"/>
    </source>
</evidence>
<evidence type="ECO:0000259" key="19">
    <source>
        <dbReference type="Pfam" id="PF01761"/>
    </source>
</evidence>
<evidence type="ECO:0000259" key="20">
    <source>
        <dbReference type="Pfam" id="PF24621"/>
    </source>
</evidence>
<dbReference type="InterPro" id="IPR016037">
    <property type="entry name" value="DHQ_synth_AroB"/>
</dbReference>
<dbReference type="Proteomes" id="UP000502706">
    <property type="component" value="Chromosome"/>
</dbReference>
<dbReference type="PANTHER" id="PTHR43622">
    <property type="entry name" value="3-DEHYDROQUINATE SYNTHASE"/>
    <property type="match status" value="1"/>
</dbReference>
<dbReference type="HAMAP" id="MF_00110">
    <property type="entry name" value="DHQ_synthase"/>
    <property type="match status" value="1"/>
</dbReference>
<reference evidence="21 22" key="1">
    <citation type="submission" date="2019-10" db="EMBL/GenBank/DDBJ databases">
        <title>Rubrobacter sp nov SCSIO 52915 isolated from a deep-sea sediment in the South China Sea.</title>
        <authorList>
            <person name="Chen R.W."/>
        </authorList>
    </citation>
    <scope>NUCLEOTIDE SEQUENCE [LARGE SCALE GENOMIC DNA]</scope>
    <source>
        <strain evidence="21 22">SCSIO 52915</strain>
    </source>
</reference>
<comment type="cofactor">
    <cofactor evidence="3">
        <name>Zn(2+)</name>
        <dbReference type="ChEBI" id="CHEBI:29105"/>
    </cofactor>
</comment>
<comment type="pathway">
    <text evidence="5 18">Metabolic intermediate biosynthesis; chorismate biosynthesis; chorismate from D-erythrose 4-phosphate and phosphoenolpyruvate: step 2/7.</text>
</comment>
<name>A0A6G8PXE3_9ACTN</name>
<dbReference type="GO" id="GO:0046872">
    <property type="term" value="F:metal ion binding"/>
    <property type="evidence" value="ECO:0007669"/>
    <property type="project" value="UniProtKB-KW"/>
</dbReference>
<feature type="domain" description="3-dehydroquinate synthase N-terminal" evidence="19">
    <location>
        <begin position="80"/>
        <end position="192"/>
    </location>
</feature>
<feature type="binding site" evidence="18">
    <location>
        <position position="260"/>
    </location>
    <ligand>
        <name>Zn(2+)</name>
        <dbReference type="ChEBI" id="CHEBI:29105"/>
    </ligand>
</feature>
<dbReference type="Gene3D" id="3.40.50.1970">
    <property type="match status" value="1"/>
</dbReference>
<comment type="cofactor">
    <cofactor evidence="18">
        <name>Co(2+)</name>
        <dbReference type="ChEBI" id="CHEBI:48828"/>
    </cofactor>
    <cofactor evidence="18">
        <name>Zn(2+)</name>
        <dbReference type="ChEBI" id="CHEBI:29105"/>
    </cofactor>
    <text evidence="18">Binds 1 divalent metal cation per subunit. Can use either Co(2+) or Zn(2+).</text>
</comment>
<dbReference type="GO" id="GO:0005737">
    <property type="term" value="C:cytoplasm"/>
    <property type="evidence" value="ECO:0007669"/>
    <property type="project" value="UniProtKB-SubCell"/>
</dbReference>
<comment type="subcellular location">
    <subcellularLocation>
        <location evidence="4 18">Cytoplasm</location>
    </subcellularLocation>
</comment>
<keyword evidence="12 18" id="KW-0547">Nucleotide-binding</keyword>
<evidence type="ECO:0000256" key="7">
    <source>
        <dbReference type="ARBA" id="ARBA00013031"/>
    </source>
</evidence>
<dbReference type="Gene3D" id="1.20.1090.10">
    <property type="entry name" value="Dehydroquinate synthase-like - alpha domain"/>
    <property type="match status" value="1"/>
</dbReference>
<dbReference type="RefSeq" id="WP_166396532.1">
    <property type="nucleotide sequence ID" value="NZ_CP045121.1"/>
</dbReference>
<keyword evidence="16 18" id="KW-0456">Lyase</keyword>
<feature type="binding site" evidence="18">
    <location>
        <begin position="118"/>
        <end position="122"/>
    </location>
    <ligand>
        <name>NAD(+)</name>
        <dbReference type="ChEBI" id="CHEBI:57540"/>
    </ligand>
</feature>
<comment type="cofactor">
    <cofactor evidence="2 18">
        <name>NAD(+)</name>
        <dbReference type="ChEBI" id="CHEBI:57540"/>
    </cofactor>
</comment>
<dbReference type="EC" id="4.2.3.4" evidence="7 18"/>
<evidence type="ECO:0000256" key="15">
    <source>
        <dbReference type="ARBA" id="ARBA00023141"/>
    </source>
</evidence>
<dbReference type="GO" id="GO:0000166">
    <property type="term" value="F:nucleotide binding"/>
    <property type="evidence" value="ECO:0007669"/>
    <property type="project" value="UniProtKB-KW"/>
</dbReference>
<feature type="binding site" evidence="18">
    <location>
        <position position="197"/>
    </location>
    <ligand>
        <name>Zn(2+)</name>
        <dbReference type="ChEBI" id="CHEBI:29105"/>
    </ligand>
</feature>
<comment type="caution">
    <text evidence="18">Lacks conserved residue(s) required for the propagation of feature annotation.</text>
</comment>
<organism evidence="21 22">
    <name type="scientific">Rubrobacter marinus</name>
    <dbReference type="NCBI Taxonomy" id="2653852"/>
    <lineage>
        <taxon>Bacteria</taxon>
        <taxon>Bacillati</taxon>
        <taxon>Actinomycetota</taxon>
        <taxon>Rubrobacteria</taxon>
        <taxon>Rubrobacterales</taxon>
        <taxon>Rubrobacteraceae</taxon>
        <taxon>Rubrobacter</taxon>
    </lineage>
</organism>
<evidence type="ECO:0000256" key="16">
    <source>
        <dbReference type="ARBA" id="ARBA00023239"/>
    </source>
</evidence>
<dbReference type="KEGG" id="rmar:GBA65_10415"/>
<feature type="binding site" evidence="18">
    <location>
        <position position="155"/>
    </location>
    <ligand>
        <name>NAD(+)</name>
        <dbReference type="ChEBI" id="CHEBI:57540"/>
    </ligand>
</feature>
<evidence type="ECO:0000256" key="17">
    <source>
        <dbReference type="ARBA" id="ARBA00023285"/>
    </source>
</evidence>
<dbReference type="Pfam" id="PF24621">
    <property type="entry name" value="DHQS_C"/>
    <property type="match status" value="1"/>
</dbReference>
<feature type="binding site" evidence="18">
    <location>
        <position position="276"/>
    </location>
    <ligand>
        <name>Zn(2+)</name>
        <dbReference type="ChEBI" id="CHEBI:29105"/>
    </ligand>
</feature>
<dbReference type="EMBL" id="CP045121">
    <property type="protein sequence ID" value="QIN78866.1"/>
    <property type="molecule type" value="Genomic_DNA"/>
</dbReference>
<proteinExistence type="inferred from homology"/>
<keyword evidence="11 18" id="KW-0479">Metal-binding</keyword>
<feature type="binding site" evidence="18">
    <location>
        <position position="164"/>
    </location>
    <ligand>
        <name>NAD(+)</name>
        <dbReference type="ChEBI" id="CHEBI:57540"/>
    </ligand>
</feature>
<comment type="function">
    <text evidence="18">Catalyzes the conversion of 3-deoxy-D-arabino-heptulosonate 7-phosphate (DAHP) to dehydroquinate (DHQ).</text>
</comment>
<protein>
    <recommendedName>
        <fullName evidence="8 18">3-dehydroquinate synthase</fullName>
        <shortName evidence="18">DHQS</shortName>
        <ecNumber evidence="7 18">4.2.3.4</ecNumber>
    </recommendedName>
</protein>
<accession>A0A6G8PXE3</accession>
<dbReference type="GO" id="GO:0009073">
    <property type="term" value="P:aromatic amino acid family biosynthetic process"/>
    <property type="evidence" value="ECO:0007669"/>
    <property type="project" value="UniProtKB-KW"/>
</dbReference>
<sequence length="375" mass="38898">MAPDRGGLRVPPAGSVTVGTGSAAPYEVRVESDLDLSAAVSEALPPGAAAVLTDSSVGPLHADAVVGALAGAGWEISEVVTVPAGEPSKSLAVYETVLRRLAAAGLSRDGTLFALGGGVVGDLGGFVASSYMRGIYLVQLPTSLLAMVDSSVGGKVGLDLPEGKNLVGAFLQPRLVAANLDWLLTLPDRELSQGLAEVVKMGILSGGSFFDDLHEYLGPARERDAEALRRLILHSVRYKAAVVAADERERGLRAVLNYGHTVAHGLEAAAGYDLPHGEAVAVGMLAAARLSHEKLGPDLVEVHRDLLRAAGLPLSVPATDVEAVLNAMGRDKKRRSSDGEGRYRFVLLEGIGRPVHGVPVTASEARAAIGSILER</sequence>
<evidence type="ECO:0000256" key="2">
    <source>
        <dbReference type="ARBA" id="ARBA00001911"/>
    </source>
</evidence>
<dbReference type="CDD" id="cd08195">
    <property type="entry name" value="DHQS"/>
    <property type="match status" value="1"/>
</dbReference>
<evidence type="ECO:0000256" key="9">
    <source>
        <dbReference type="ARBA" id="ARBA00022490"/>
    </source>
</evidence>
<evidence type="ECO:0000313" key="22">
    <source>
        <dbReference type="Proteomes" id="UP000502706"/>
    </source>
</evidence>
<dbReference type="InterPro" id="IPR056179">
    <property type="entry name" value="DHQS_C"/>
</dbReference>
<evidence type="ECO:0000256" key="18">
    <source>
        <dbReference type="HAMAP-Rule" id="MF_00110"/>
    </source>
</evidence>
<dbReference type="InterPro" id="IPR030960">
    <property type="entry name" value="DHQS/DOIS_N"/>
</dbReference>
<gene>
    <name evidence="18 21" type="primary">aroB</name>
    <name evidence="21" type="ORF">GBA65_10415</name>
</gene>
<keyword evidence="14 18" id="KW-0520">NAD</keyword>
<dbReference type="InterPro" id="IPR050071">
    <property type="entry name" value="Dehydroquinate_synthase"/>
</dbReference>
<evidence type="ECO:0000256" key="8">
    <source>
        <dbReference type="ARBA" id="ARBA00017684"/>
    </source>
</evidence>
<keyword evidence="9 18" id="KW-0963">Cytoplasm</keyword>
<comment type="catalytic activity">
    <reaction evidence="1 18">
        <text>7-phospho-2-dehydro-3-deoxy-D-arabino-heptonate = 3-dehydroquinate + phosphate</text>
        <dbReference type="Rhea" id="RHEA:21968"/>
        <dbReference type="ChEBI" id="CHEBI:32364"/>
        <dbReference type="ChEBI" id="CHEBI:43474"/>
        <dbReference type="ChEBI" id="CHEBI:58394"/>
        <dbReference type="EC" id="4.2.3.4"/>
    </reaction>
</comment>
<dbReference type="UniPathway" id="UPA00053">
    <property type="reaction ID" value="UER00085"/>
</dbReference>
<evidence type="ECO:0000256" key="3">
    <source>
        <dbReference type="ARBA" id="ARBA00001947"/>
    </source>
</evidence>